<evidence type="ECO:0000256" key="7">
    <source>
        <dbReference type="PIRSR" id="PIRSR600821-52"/>
    </source>
</evidence>
<dbReference type="GO" id="GO:0005829">
    <property type="term" value="C:cytosol"/>
    <property type="evidence" value="ECO:0007669"/>
    <property type="project" value="TreeGrafter"/>
</dbReference>
<dbReference type="GO" id="GO:0008784">
    <property type="term" value="F:alanine racemase activity"/>
    <property type="evidence" value="ECO:0007669"/>
    <property type="project" value="UniProtKB-UniRule"/>
</dbReference>
<comment type="caution">
    <text evidence="9">The sequence shown here is derived from an EMBL/GenBank/DDBJ whole genome shotgun (WGS) entry which is preliminary data.</text>
</comment>
<dbReference type="GO" id="GO:0030632">
    <property type="term" value="P:D-alanine biosynthetic process"/>
    <property type="evidence" value="ECO:0007669"/>
    <property type="project" value="UniProtKB-UniRule"/>
</dbReference>
<dbReference type="UniPathway" id="UPA00042">
    <property type="reaction ID" value="UER00497"/>
</dbReference>
<dbReference type="InterPro" id="IPR029066">
    <property type="entry name" value="PLP-binding_barrel"/>
</dbReference>
<keyword evidence="4 5" id="KW-0413">Isomerase</keyword>
<evidence type="ECO:0000313" key="10">
    <source>
        <dbReference type="Proteomes" id="UP000252915"/>
    </source>
</evidence>
<dbReference type="Gene3D" id="2.40.37.10">
    <property type="entry name" value="Lyase, Ornithine Decarboxylase, Chain A, domain 1"/>
    <property type="match status" value="1"/>
</dbReference>
<dbReference type="NCBIfam" id="TIGR00492">
    <property type="entry name" value="alr"/>
    <property type="match status" value="1"/>
</dbReference>
<feature type="binding site" evidence="5 7">
    <location>
        <position position="294"/>
    </location>
    <ligand>
        <name>substrate</name>
    </ligand>
</feature>
<accession>A0A368C8X7</accession>
<dbReference type="PROSITE" id="PS00395">
    <property type="entry name" value="ALANINE_RACEMASE"/>
    <property type="match status" value="1"/>
</dbReference>
<dbReference type="EMBL" id="QOPI01000002">
    <property type="protein sequence ID" value="RCL45482.1"/>
    <property type="molecule type" value="Genomic_DNA"/>
</dbReference>
<feature type="binding site" evidence="5 7">
    <location>
        <position position="128"/>
    </location>
    <ligand>
        <name>substrate</name>
    </ligand>
</feature>
<dbReference type="InterPro" id="IPR001608">
    <property type="entry name" value="Ala_racemase_N"/>
</dbReference>
<comment type="function">
    <text evidence="5">Catalyzes the interconversion of L-alanine and D-alanine. May also act on other amino acids.</text>
</comment>
<evidence type="ECO:0000256" key="3">
    <source>
        <dbReference type="ARBA" id="ARBA00022898"/>
    </source>
</evidence>
<dbReference type="SUPFAM" id="SSF51419">
    <property type="entry name" value="PLP-binding barrel"/>
    <property type="match status" value="1"/>
</dbReference>
<reference evidence="9 10" key="1">
    <citation type="journal article" date="2018" name="Microbiome">
        <title>Fine metagenomic profile of the Mediterranean stratified and mixed water columns revealed by assembly and recruitment.</title>
        <authorList>
            <person name="Haro-Moreno J.M."/>
            <person name="Lopez-Perez M."/>
            <person name="De La Torre J.R."/>
            <person name="Picazo A."/>
            <person name="Camacho A."/>
            <person name="Rodriguez-Valera F."/>
        </authorList>
    </citation>
    <scope>NUCLEOTIDE SEQUENCE [LARGE SCALE GENOMIC DNA]</scope>
    <source>
        <strain evidence="9">MED-G78</strain>
    </source>
</reference>
<dbReference type="PANTHER" id="PTHR30511:SF0">
    <property type="entry name" value="ALANINE RACEMASE, CATABOLIC-RELATED"/>
    <property type="match status" value="1"/>
</dbReference>
<dbReference type="GO" id="GO:0030170">
    <property type="term" value="F:pyridoxal phosphate binding"/>
    <property type="evidence" value="ECO:0007669"/>
    <property type="project" value="UniProtKB-UniRule"/>
</dbReference>
<dbReference type="PANTHER" id="PTHR30511">
    <property type="entry name" value="ALANINE RACEMASE"/>
    <property type="match status" value="1"/>
</dbReference>
<name>A0A368C8X7_9GAMM</name>
<dbReference type="SUPFAM" id="SSF50621">
    <property type="entry name" value="Alanine racemase C-terminal domain-like"/>
    <property type="match status" value="1"/>
</dbReference>
<evidence type="ECO:0000313" key="9">
    <source>
        <dbReference type="EMBL" id="RCL45482.1"/>
    </source>
</evidence>
<comment type="catalytic activity">
    <reaction evidence="1 5">
        <text>L-alanine = D-alanine</text>
        <dbReference type="Rhea" id="RHEA:20249"/>
        <dbReference type="ChEBI" id="CHEBI:57416"/>
        <dbReference type="ChEBI" id="CHEBI:57972"/>
        <dbReference type="EC" id="5.1.1.1"/>
    </reaction>
</comment>
<dbReference type="InterPro" id="IPR000821">
    <property type="entry name" value="Ala_racemase"/>
</dbReference>
<dbReference type="InterPro" id="IPR011079">
    <property type="entry name" value="Ala_racemase_C"/>
</dbReference>
<organism evidence="9 10">
    <name type="scientific">SAR86 cluster bacterium</name>
    <dbReference type="NCBI Taxonomy" id="2030880"/>
    <lineage>
        <taxon>Bacteria</taxon>
        <taxon>Pseudomonadati</taxon>
        <taxon>Pseudomonadota</taxon>
        <taxon>Gammaproteobacteria</taxon>
        <taxon>SAR86 cluster</taxon>
    </lineage>
</organism>
<dbReference type="FunFam" id="3.20.20.10:FF:000002">
    <property type="entry name" value="Alanine racemase"/>
    <property type="match status" value="1"/>
</dbReference>
<feature type="domain" description="Alanine racemase C-terminal" evidence="8">
    <location>
        <begin position="225"/>
        <end position="349"/>
    </location>
</feature>
<proteinExistence type="inferred from homology"/>
<evidence type="ECO:0000256" key="1">
    <source>
        <dbReference type="ARBA" id="ARBA00000316"/>
    </source>
</evidence>
<comment type="cofactor">
    <cofactor evidence="2 5 6">
        <name>pyridoxal 5'-phosphate</name>
        <dbReference type="ChEBI" id="CHEBI:597326"/>
    </cofactor>
</comment>
<dbReference type="Pfam" id="PF01168">
    <property type="entry name" value="Ala_racemase_N"/>
    <property type="match status" value="1"/>
</dbReference>
<dbReference type="AlphaFoldDB" id="A0A368C8X7"/>
<dbReference type="SMART" id="SM01005">
    <property type="entry name" value="Ala_racemase_C"/>
    <property type="match status" value="1"/>
</dbReference>
<gene>
    <name evidence="9" type="primary">alr</name>
    <name evidence="9" type="ORF">DBW92_00655</name>
</gene>
<dbReference type="InterPro" id="IPR020622">
    <property type="entry name" value="Ala_racemase_pyridoxalP-BS"/>
</dbReference>
<sequence length="351" mass="40034">MREPSAELIIDIDIIRNNIIYLKSLLKTDTKFMAILKANAYGHGLDIITKSIDDLVDGYGLVRLEEATIVRKYTSKKILLMQGVYSKDDFKIAYDNKFDLVVHNKNQLFAFENSDINIWLKVNTGMNRLGFLPEEITSLHKLYDLNKRKYVLMSHLACSDNPKDQLNDKQFKLFDQLTNSLEANFEKSIGNTGCILNFPDQCFDWVRSGIGLYGGVLGNKKLKSAMTFRSKIIEIRNIKQNDRVGYNGRVIAKKDMKIAIVYAGYADGFPQSIKDTSKVVINDQVAQIFGQVSMDLISIDVTNISNCNIGDWCILWNEKNTHTKIAKDSNLISYELMTRITPRVKVVYENL</sequence>
<evidence type="ECO:0000256" key="6">
    <source>
        <dbReference type="PIRSR" id="PIRSR600821-50"/>
    </source>
</evidence>
<keyword evidence="3 5" id="KW-0663">Pyridoxal phosphate</keyword>
<dbReference type="PRINTS" id="PR00992">
    <property type="entry name" value="ALARACEMASE"/>
</dbReference>
<comment type="pathway">
    <text evidence="5">Amino-acid biosynthesis; D-alanine biosynthesis; D-alanine from L-alanine: step 1/1.</text>
</comment>
<feature type="active site" description="Proton acceptor; specific for L-alanine" evidence="5">
    <location>
        <position position="246"/>
    </location>
</feature>
<evidence type="ECO:0000256" key="5">
    <source>
        <dbReference type="HAMAP-Rule" id="MF_01201"/>
    </source>
</evidence>
<feature type="modified residue" description="N6-(pyridoxal phosphate)lysine" evidence="5 6">
    <location>
        <position position="37"/>
    </location>
</feature>
<comment type="similarity">
    <text evidence="5">Belongs to the alanine racemase family.</text>
</comment>
<dbReference type="InterPro" id="IPR009006">
    <property type="entry name" value="Ala_racemase/Decarboxylase_C"/>
</dbReference>
<dbReference type="Gene3D" id="3.20.20.10">
    <property type="entry name" value="Alanine racemase"/>
    <property type="match status" value="1"/>
</dbReference>
<evidence type="ECO:0000256" key="2">
    <source>
        <dbReference type="ARBA" id="ARBA00001933"/>
    </source>
</evidence>
<evidence type="ECO:0000259" key="8">
    <source>
        <dbReference type="SMART" id="SM01005"/>
    </source>
</evidence>
<dbReference type="EC" id="5.1.1.1" evidence="5"/>
<dbReference type="Pfam" id="PF00842">
    <property type="entry name" value="Ala_racemase_C"/>
    <property type="match status" value="1"/>
</dbReference>
<evidence type="ECO:0000256" key="4">
    <source>
        <dbReference type="ARBA" id="ARBA00023235"/>
    </source>
</evidence>
<protein>
    <recommendedName>
        <fullName evidence="5">Alanine racemase</fullName>
        <ecNumber evidence="5">5.1.1.1</ecNumber>
    </recommendedName>
</protein>
<feature type="active site" description="Proton acceptor; specific for D-alanine" evidence="5">
    <location>
        <position position="37"/>
    </location>
</feature>
<dbReference type="Proteomes" id="UP000252915">
    <property type="component" value="Unassembled WGS sequence"/>
</dbReference>
<dbReference type="HAMAP" id="MF_01201">
    <property type="entry name" value="Ala_racemase"/>
    <property type="match status" value="1"/>
</dbReference>